<proteinExistence type="predicted"/>
<dbReference type="InterPro" id="IPR018644">
    <property type="entry name" value="DUF2071"/>
</dbReference>
<dbReference type="EMBL" id="CP042437">
    <property type="protein sequence ID" value="QEC75281.1"/>
    <property type="molecule type" value="Genomic_DNA"/>
</dbReference>
<dbReference type="RefSeq" id="WP_147052435.1">
    <property type="nucleotide sequence ID" value="NZ_CP042437.1"/>
</dbReference>
<dbReference type="OrthoDB" id="5492672at2"/>
<gene>
    <name evidence="1" type="ORF">FSB76_04755</name>
</gene>
<dbReference type="Pfam" id="PF09844">
    <property type="entry name" value="DUF2071"/>
    <property type="match status" value="1"/>
</dbReference>
<evidence type="ECO:0000313" key="1">
    <source>
        <dbReference type="EMBL" id="QEC75281.1"/>
    </source>
</evidence>
<name>A0A5B8VVU4_9SPHI</name>
<organism evidence="1 2">
    <name type="scientific">Mucilaginibacter ginsenosidivorax</name>
    <dbReference type="NCBI Taxonomy" id="862126"/>
    <lineage>
        <taxon>Bacteria</taxon>
        <taxon>Pseudomonadati</taxon>
        <taxon>Bacteroidota</taxon>
        <taxon>Sphingobacteriia</taxon>
        <taxon>Sphingobacteriales</taxon>
        <taxon>Sphingobacteriaceae</taxon>
        <taxon>Mucilaginibacter</taxon>
    </lineage>
</organism>
<dbReference type="AlphaFoldDB" id="A0A5B8VVU4"/>
<accession>A0A5B8VVU4</accession>
<sequence>MKIPTITGIIDRRILVNFAVDPDIAKLIVPAPFSPKIVNGKAIVGICLIRLKDVRPKGMPAFIGMGSENGAHRIAVEWQEDGEIKEGVYIPRRDTSSRFNTIVGGRIFPGRHYHARFDVNEHSGNYHVAFESSDGTTISIDAKITGTFNRDSVFKDLDTASDFFKAGATGYSPNGDKYEGLLLHTENWKVEALEVSQVSSSFFEDEAIFPKGTIVFDNALLMTNIQHDWYSKPDKAVVND</sequence>
<protein>
    <recommendedName>
        <fullName evidence="3">DUF2071 domain-containing protein</fullName>
    </recommendedName>
</protein>
<evidence type="ECO:0008006" key="3">
    <source>
        <dbReference type="Google" id="ProtNLM"/>
    </source>
</evidence>
<keyword evidence="2" id="KW-1185">Reference proteome</keyword>
<dbReference type="KEGG" id="mgk:FSB76_04755"/>
<evidence type="ECO:0000313" key="2">
    <source>
        <dbReference type="Proteomes" id="UP000321362"/>
    </source>
</evidence>
<reference evidence="1 2" key="1">
    <citation type="journal article" date="2013" name="J. Microbiol.">
        <title>Mucilaginibacter ginsenosidivorax sp. nov., with ginsenoside converting activity isolated from sediment.</title>
        <authorList>
            <person name="Kim J.K."/>
            <person name="Choi T.E."/>
            <person name="Liu Q.M."/>
            <person name="Park H.Y."/>
            <person name="Yi T.H."/>
            <person name="Yoon M.H."/>
            <person name="Kim S.C."/>
            <person name="Im W.T."/>
        </authorList>
    </citation>
    <scope>NUCLEOTIDE SEQUENCE [LARGE SCALE GENOMIC DNA]</scope>
    <source>
        <strain evidence="1 2">KHI28</strain>
    </source>
</reference>
<dbReference type="Proteomes" id="UP000321362">
    <property type="component" value="Chromosome"/>
</dbReference>